<dbReference type="Pfam" id="PF02602">
    <property type="entry name" value="HEM4"/>
    <property type="match status" value="1"/>
</dbReference>
<dbReference type="InterPro" id="IPR016032">
    <property type="entry name" value="Sig_transdc_resp-reg_C-effctor"/>
</dbReference>
<dbReference type="Gene3D" id="1.10.10.10">
    <property type="entry name" value="Winged helix-like DNA-binding domain superfamily/Winged helix DNA-binding domain"/>
    <property type="match status" value="1"/>
</dbReference>
<proteinExistence type="predicted"/>
<dbReference type="GO" id="GO:0006355">
    <property type="term" value="P:regulation of DNA-templated transcription"/>
    <property type="evidence" value="ECO:0007669"/>
    <property type="project" value="InterPro"/>
</dbReference>
<feature type="domain" description="OmpR/PhoB-type" evidence="3">
    <location>
        <begin position="277"/>
        <end position="368"/>
    </location>
</feature>
<dbReference type="SUPFAM" id="SSF46894">
    <property type="entry name" value="C-terminal effector domain of the bipartite response regulators"/>
    <property type="match status" value="1"/>
</dbReference>
<dbReference type="InterPro" id="IPR036108">
    <property type="entry name" value="4pyrrol_syn_uPrphyn_synt_sf"/>
</dbReference>
<dbReference type="OrthoDB" id="213853at2"/>
<dbReference type="Gene3D" id="3.40.50.10090">
    <property type="match status" value="2"/>
</dbReference>
<dbReference type="GO" id="GO:0000160">
    <property type="term" value="P:phosphorelay signal transduction system"/>
    <property type="evidence" value="ECO:0007669"/>
    <property type="project" value="InterPro"/>
</dbReference>
<comment type="caution">
    <text evidence="4">The sequence shown here is derived from an EMBL/GenBank/DDBJ whole genome shotgun (WGS) entry which is preliminary data.</text>
</comment>
<dbReference type="GO" id="GO:0006780">
    <property type="term" value="P:uroporphyrinogen III biosynthetic process"/>
    <property type="evidence" value="ECO:0007669"/>
    <property type="project" value="InterPro"/>
</dbReference>
<evidence type="ECO:0000259" key="3">
    <source>
        <dbReference type="PROSITE" id="PS51755"/>
    </source>
</evidence>
<dbReference type="Proteomes" id="UP000215896">
    <property type="component" value="Unassembled WGS sequence"/>
</dbReference>
<dbReference type="SUPFAM" id="SSF69618">
    <property type="entry name" value="HemD-like"/>
    <property type="match status" value="1"/>
</dbReference>
<dbReference type="CDD" id="cd06578">
    <property type="entry name" value="HemD"/>
    <property type="match status" value="1"/>
</dbReference>
<evidence type="ECO:0000256" key="1">
    <source>
        <dbReference type="ARBA" id="ARBA00023125"/>
    </source>
</evidence>
<dbReference type="AlphaFoldDB" id="A0A255GN96"/>
<keyword evidence="1 2" id="KW-0238">DNA-binding</keyword>
<dbReference type="InterPro" id="IPR039793">
    <property type="entry name" value="UROS/Hem4"/>
</dbReference>
<dbReference type="PANTHER" id="PTHR40082">
    <property type="entry name" value="BLR5956 PROTEIN"/>
    <property type="match status" value="1"/>
</dbReference>
<dbReference type="InterPro" id="IPR003754">
    <property type="entry name" value="4pyrrol_synth_uPrphyn_synth"/>
</dbReference>
<dbReference type="RefSeq" id="WP_094405064.1">
    <property type="nucleotide sequence ID" value="NZ_NMVO01000006.1"/>
</dbReference>
<reference evidence="4 5" key="1">
    <citation type="submission" date="2017-07" db="EMBL/GenBank/DDBJ databases">
        <title>Draft whole genome sequences of clinical Proprionibacteriaceae strains.</title>
        <authorList>
            <person name="Bernier A.-M."/>
            <person name="Bernard K."/>
            <person name="Domingo M.-C."/>
        </authorList>
    </citation>
    <scope>NUCLEOTIDE SEQUENCE [LARGE SCALE GENOMIC DNA]</scope>
    <source>
        <strain evidence="4 5">NML 030167</strain>
    </source>
</reference>
<name>A0A255GN96_9ACTN</name>
<dbReference type="GO" id="GO:0004852">
    <property type="term" value="F:uroporphyrinogen-III synthase activity"/>
    <property type="evidence" value="ECO:0007669"/>
    <property type="project" value="InterPro"/>
</dbReference>
<feature type="DNA-binding region" description="OmpR/PhoB-type" evidence="2">
    <location>
        <begin position="277"/>
        <end position="368"/>
    </location>
</feature>
<evidence type="ECO:0000256" key="2">
    <source>
        <dbReference type="PROSITE-ProRule" id="PRU01091"/>
    </source>
</evidence>
<evidence type="ECO:0000313" key="4">
    <source>
        <dbReference type="EMBL" id="OYO16036.1"/>
    </source>
</evidence>
<dbReference type="InterPro" id="IPR001867">
    <property type="entry name" value="OmpR/PhoB-type_DNA-bd"/>
</dbReference>
<dbReference type="InterPro" id="IPR036388">
    <property type="entry name" value="WH-like_DNA-bd_sf"/>
</dbReference>
<sequence>MNAELTGFTIAVTSDRRSADLLTAFERRGARVCHLPLLRTAPAEHDEVLLAETRAIIAARPDAVIVTTAYGLRRWTEAADAAGLLDDLLAALWNAELLIRGPKARGAVRAAGLDDAEAHFGDLTGDLVDRLITDGVDGTPLAGSTVAIQLHGYADHSQLDRLRDAGATVLSVEPYRWLPGDAAHADRLVTGVCDGELDVLTFTSAPAVDALLDHARAHPRGAEFFAALREGETTAAAIGPVTAQGLIAAGIEPVVPERYRLGALVRAVTEHLTAHRRRSVSTALGELEIRGHAARIGTQTVPLSPVSLRLLTRLADSPGRVVPREELAGLLPTGASDHALDVAISRLRGALPDNLVRTVVRRGYLLQR</sequence>
<dbReference type="CDD" id="cd00383">
    <property type="entry name" value="trans_reg_C"/>
    <property type="match status" value="1"/>
</dbReference>
<dbReference type="NCBIfam" id="NF005568">
    <property type="entry name" value="PRK07239.1"/>
    <property type="match status" value="1"/>
</dbReference>
<protein>
    <submittedName>
        <fullName evidence="4">Uroporphyrinogen-III synthase</fullName>
    </submittedName>
</protein>
<organism evidence="4 5">
    <name type="scientific">Enemella evansiae</name>
    <dbReference type="NCBI Taxonomy" id="2016499"/>
    <lineage>
        <taxon>Bacteria</taxon>
        <taxon>Bacillati</taxon>
        <taxon>Actinomycetota</taxon>
        <taxon>Actinomycetes</taxon>
        <taxon>Propionibacteriales</taxon>
        <taxon>Propionibacteriaceae</taxon>
        <taxon>Enemella</taxon>
    </lineage>
</organism>
<dbReference type="Pfam" id="PF00486">
    <property type="entry name" value="Trans_reg_C"/>
    <property type="match status" value="1"/>
</dbReference>
<dbReference type="SMART" id="SM00862">
    <property type="entry name" value="Trans_reg_C"/>
    <property type="match status" value="1"/>
</dbReference>
<dbReference type="PROSITE" id="PS51755">
    <property type="entry name" value="OMPR_PHOB"/>
    <property type="match status" value="1"/>
</dbReference>
<dbReference type="PANTHER" id="PTHR40082:SF1">
    <property type="entry name" value="BLR5956 PROTEIN"/>
    <property type="match status" value="1"/>
</dbReference>
<keyword evidence="5" id="KW-1185">Reference proteome</keyword>
<gene>
    <name evidence="4" type="ORF">CGZ94_05750</name>
</gene>
<dbReference type="GO" id="GO:0003677">
    <property type="term" value="F:DNA binding"/>
    <property type="evidence" value="ECO:0007669"/>
    <property type="project" value="UniProtKB-UniRule"/>
</dbReference>
<evidence type="ECO:0000313" key="5">
    <source>
        <dbReference type="Proteomes" id="UP000215896"/>
    </source>
</evidence>
<accession>A0A255GN96</accession>
<dbReference type="EMBL" id="NMVO01000006">
    <property type="protein sequence ID" value="OYO16036.1"/>
    <property type="molecule type" value="Genomic_DNA"/>
</dbReference>